<evidence type="ECO:0000256" key="3">
    <source>
        <dbReference type="SAM" id="Coils"/>
    </source>
</evidence>
<comment type="caution">
    <text evidence="6">The sequence shown here is derived from an EMBL/GenBank/DDBJ whole genome shotgun (WGS) entry which is preliminary data.</text>
</comment>
<feature type="coiled-coil region" evidence="3">
    <location>
        <begin position="348"/>
        <end position="375"/>
    </location>
</feature>
<organism evidence="6 7">
    <name type="scientific">Candidatus Blautia stercorigallinarum</name>
    <dbReference type="NCBI Taxonomy" id="2838501"/>
    <lineage>
        <taxon>Bacteria</taxon>
        <taxon>Bacillati</taxon>
        <taxon>Bacillota</taxon>
        <taxon>Clostridia</taxon>
        <taxon>Lachnospirales</taxon>
        <taxon>Lachnospiraceae</taxon>
        <taxon>Blautia</taxon>
    </lineage>
</organism>
<evidence type="ECO:0000256" key="1">
    <source>
        <dbReference type="ARBA" id="ARBA00010873"/>
    </source>
</evidence>
<gene>
    <name evidence="6" type="ORF">H9747_12105</name>
</gene>
<sequence>MPCPHFDIKVVGRSEGQSAVAAAAYQSGEKLYSQYDKETKSYDAKEGITHTEIMLPSNAPREYADRNTLWNAVEKIENQWNSQLARRFHLPIPREIPEEQYVQLVREYCNEFFVSKGMIADIAIHDPHPPGHNPHTHVLVTMRAMDENGKWLPKARKVYDLDENGERIRLPSGNWKSHKENTVDWNERKYGMIWRMGWQDFQNKYLEANNRPERVDLRSYEAQGIDQIPTVHMGPAVTAMERRGIQTDIGNLNREIRKTNSIMQSIKQMIRNLRNWLVELNECRKELIAEQAELEANMLPKVLMKYLDIRKAERSDWTPQGRSKAASQDLKKVSEAIGYLKRQGLHTVDDLEAHIEKSGEKAANLRGQMKKKESRVKTIDSIVLSLDTFKECKPIYEQYQKIYFKKFKEKFRQEHPEVAKFEKARAVLSKHPEAKTTTAKELKKERETLMGEIAELRIPLEKVQADLQRLKDIRYWVRKATPGTEESKEATQKQSIHERLADHSDKPAAQEQKPKRKQNMEL</sequence>
<reference evidence="6" key="2">
    <citation type="submission" date="2021-04" db="EMBL/GenBank/DDBJ databases">
        <authorList>
            <person name="Gilroy R."/>
        </authorList>
    </citation>
    <scope>NUCLEOTIDE SEQUENCE</scope>
    <source>
        <strain evidence="6">CHK195-9823</strain>
    </source>
</reference>
<dbReference type="AlphaFoldDB" id="A0A9D1PF06"/>
<dbReference type="Gene3D" id="3.30.930.30">
    <property type="match status" value="1"/>
</dbReference>
<feature type="compositionally biased region" description="Basic and acidic residues" evidence="4">
    <location>
        <begin position="485"/>
        <end position="508"/>
    </location>
</feature>
<proteinExistence type="inferred from homology"/>
<keyword evidence="2" id="KW-0184">Conjugation</keyword>
<reference evidence="6" key="1">
    <citation type="journal article" date="2021" name="PeerJ">
        <title>Extensive microbial diversity within the chicken gut microbiome revealed by metagenomics and culture.</title>
        <authorList>
            <person name="Gilroy R."/>
            <person name="Ravi A."/>
            <person name="Getino M."/>
            <person name="Pursley I."/>
            <person name="Horton D.L."/>
            <person name="Alikhan N.F."/>
            <person name="Baker D."/>
            <person name="Gharbi K."/>
            <person name="Hall N."/>
            <person name="Watson M."/>
            <person name="Adriaenssens E.M."/>
            <person name="Foster-Nyarko E."/>
            <person name="Jarju S."/>
            <person name="Secka A."/>
            <person name="Antonio M."/>
            <person name="Oren A."/>
            <person name="Chaudhuri R.R."/>
            <person name="La Ragione R."/>
            <person name="Hildebrand F."/>
            <person name="Pallen M.J."/>
        </authorList>
    </citation>
    <scope>NUCLEOTIDE SEQUENCE</scope>
    <source>
        <strain evidence="6">CHK195-9823</strain>
    </source>
</reference>
<evidence type="ECO:0000256" key="2">
    <source>
        <dbReference type="ARBA" id="ARBA00022971"/>
    </source>
</evidence>
<feature type="coiled-coil region" evidence="3">
    <location>
        <begin position="266"/>
        <end position="297"/>
    </location>
</feature>
<name>A0A9D1PF06_9FIRM</name>
<keyword evidence="3" id="KW-0175">Coiled coil</keyword>
<dbReference type="Pfam" id="PF03389">
    <property type="entry name" value="MobA_MobL"/>
    <property type="match status" value="1"/>
</dbReference>
<dbReference type="NCBIfam" id="NF041496">
    <property type="entry name" value="MobQ"/>
    <property type="match status" value="1"/>
</dbReference>
<evidence type="ECO:0000313" key="6">
    <source>
        <dbReference type="EMBL" id="HIV39716.1"/>
    </source>
</evidence>
<feature type="region of interest" description="Disordered" evidence="4">
    <location>
        <begin position="481"/>
        <end position="522"/>
    </location>
</feature>
<dbReference type="EMBL" id="DXIQ01000083">
    <property type="protein sequence ID" value="HIV39716.1"/>
    <property type="molecule type" value="Genomic_DNA"/>
</dbReference>
<evidence type="ECO:0000313" key="7">
    <source>
        <dbReference type="Proteomes" id="UP000886814"/>
    </source>
</evidence>
<comment type="similarity">
    <text evidence="1">Belongs to the MobA/MobL family.</text>
</comment>
<feature type="domain" description="MobA/MobL protein" evidence="5">
    <location>
        <begin position="17"/>
        <end position="243"/>
    </location>
</feature>
<protein>
    <submittedName>
        <fullName evidence="6">MobA/MobL family protein</fullName>
    </submittedName>
</protein>
<dbReference type="Proteomes" id="UP000886814">
    <property type="component" value="Unassembled WGS sequence"/>
</dbReference>
<dbReference type="InterPro" id="IPR005053">
    <property type="entry name" value="MobA_MobL"/>
</dbReference>
<evidence type="ECO:0000259" key="5">
    <source>
        <dbReference type="Pfam" id="PF03389"/>
    </source>
</evidence>
<accession>A0A9D1PF06</accession>
<evidence type="ECO:0000256" key="4">
    <source>
        <dbReference type="SAM" id="MobiDB-lite"/>
    </source>
</evidence>